<organism evidence="1 2">
    <name type="scientific">Hypsizygus marmoreus</name>
    <name type="common">White beech mushroom</name>
    <name type="synonym">Agaricus marmoreus</name>
    <dbReference type="NCBI Taxonomy" id="39966"/>
    <lineage>
        <taxon>Eukaryota</taxon>
        <taxon>Fungi</taxon>
        <taxon>Dikarya</taxon>
        <taxon>Basidiomycota</taxon>
        <taxon>Agaricomycotina</taxon>
        <taxon>Agaricomycetes</taxon>
        <taxon>Agaricomycetidae</taxon>
        <taxon>Agaricales</taxon>
        <taxon>Tricholomatineae</taxon>
        <taxon>Lyophyllaceae</taxon>
        <taxon>Hypsizygus</taxon>
    </lineage>
</organism>
<dbReference type="EMBL" id="LUEZ02000062">
    <property type="protein sequence ID" value="RDB20483.1"/>
    <property type="molecule type" value="Genomic_DNA"/>
</dbReference>
<name>A0A369JL91_HYPMA</name>
<keyword evidence="2" id="KW-1185">Reference proteome</keyword>
<dbReference type="InParanoid" id="A0A369JL91"/>
<gene>
    <name evidence="1" type="ORF">Hypma_012440</name>
</gene>
<dbReference type="AlphaFoldDB" id="A0A369JL91"/>
<dbReference type="OrthoDB" id="269496at2759"/>
<sequence>MDVDLILPPFDAPSKRDWHWIAYIVNWIICRTQDECRELLQQTLPFLFELPTVTQQRNELTRRILRILADPSHSPSPQEQTGAYWLDILATDHRSRTARVEDEDALKALCDHLSGVTIQH</sequence>
<accession>A0A369JL91</accession>
<evidence type="ECO:0000313" key="1">
    <source>
        <dbReference type="EMBL" id="RDB20483.1"/>
    </source>
</evidence>
<dbReference type="Proteomes" id="UP000076154">
    <property type="component" value="Unassembled WGS sequence"/>
</dbReference>
<comment type="caution">
    <text evidence="1">The sequence shown here is derived from an EMBL/GenBank/DDBJ whole genome shotgun (WGS) entry which is preliminary data.</text>
</comment>
<reference evidence="1" key="1">
    <citation type="submission" date="2018-04" db="EMBL/GenBank/DDBJ databases">
        <title>Whole genome sequencing of Hypsizygus marmoreus.</title>
        <authorList>
            <person name="Choi I.-G."/>
            <person name="Min B."/>
            <person name="Kim J.-G."/>
            <person name="Kim S."/>
            <person name="Oh Y.-L."/>
            <person name="Kong W.-S."/>
            <person name="Park H."/>
            <person name="Jeong J."/>
            <person name="Song E.-S."/>
        </authorList>
    </citation>
    <scope>NUCLEOTIDE SEQUENCE [LARGE SCALE GENOMIC DNA]</scope>
    <source>
        <strain evidence="1">51987-8</strain>
    </source>
</reference>
<proteinExistence type="predicted"/>
<protein>
    <submittedName>
        <fullName evidence="1">Uncharacterized protein</fullName>
    </submittedName>
</protein>
<evidence type="ECO:0000313" key="2">
    <source>
        <dbReference type="Proteomes" id="UP000076154"/>
    </source>
</evidence>